<evidence type="ECO:0000256" key="1">
    <source>
        <dbReference type="ARBA" id="ARBA00023125"/>
    </source>
</evidence>
<dbReference type="GO" id="GO:0003677">
    <property type="term" value="F:DNA binding"/>
    <property type="evidence" value="ECO:0007669"/>
    <property type="project" value="UniProtKB-UniRule"/>
</dbReference>
<dbReference type="AlphaFoldDB" id="A0A5S9IIX6"/>
<dbReference type="PROSITE" id="PS50977">
    <property type="entry name" value="HTH_TETR_2"/>
    <property type="match status" value="1"/>
</dbReference>
<dbReference type="RefSeq" id="WP_151966793.1">
    <property type="nucleotide sequence ID" value="NZ_AP019860.1"/>
</dbReference>
<dbReference type="PANTHER" id="PTHR43479:SF11">
    <property type="entry name" value="ACREF_ENVCD OPERON REPRESSOR-RELATED"/>
    <property type="match status" value="1"/>
</dbReference>
<dbReference type="EMBL" id="AP019860">
    <property type="protein sequence ID" value="BBM82554.1"/>
    <property type="molecule type" value="Genomic_DNA"/>
</dbReference>
<dbReference type="SUPFAM" id="SSF46689">
    <property type="entry name" value="Homeodomain-like"/>
    <property type="match status" value="1"/>
</dbReference>
<keyword evidence="1 2" id="KW-0238">DNA-binding</keyword>
<evidence type="ECO:0000256" key="2">
    <source>
        <dbReference type="PROSITE-ProRule" id="PRU00335"/>
    </source>
</evidence>
<dbReference type="PANTHER" id="PTHR43479">
    <property type="entry name" value="ACREF/ENVCD OPERON REPRESSOR-RELATED"/>
    <property type="match status" value="1"/>
</dbReference>
<feature type="domain" description="HTH tetR-type" evidence="3">
    <location>
        <begin position="19"/>
        <end position="79"/>
    </location>
</feature>
<dbReference type="InterPro" id="IPR009057">
    <property type="entry name" value="Homeodomain-like_sf"/>
</dbReference>
<dbReference type="OrthoDB" id="268339at2"/>
<name>A0A5S9IIX6_UABAM</name>
<dbReference type="KEGG" id="uam:UABAM_00897"/>
<evidence type="ECO:0000313" key="4">
    <source>
        <dbReference type="EMBL" id="BBM82554.1"/>
    </source>
</evidence>
<accession>A0A5S9IIX6</accession>
<sequence length="212" mass="24466">MSDSNKKKPGRPKNQELVVRRRKQILEMAAKTFAQHGYPNTDVQTIADLLNIGKGTIYRYFSTKKELFFAAVERGMRCLSEKVDAEISNIKDPLDKFSKAIYSYLSFFDEYPEYIELLIQQRAGFKDDKKPSYFGCISAHVEQWQELCKNVIEQNSTHNVTNERILETVNDLVYGTIFTNYFSGRCKSFENQARDILNIILHGILQSNPNTA</sequence>
<reference evidence="4 5" key="1">
    <citation type="submission" date="2019-08" db="EMBL/GenBank/DDBJ databases">
        <title>Complete genome sequence of Candidatus Uab amorphum.</title>
        <authorList>
            <person name="Shiratori T."/>
            <person name="Suzuki S."/>
            <person name="Kakizawa Y."/>
            <person name="Ishida K."/>
        </authorList>
    </citation>
    <scope>NUCLEOTIDE SEQUENCE [LARGE SCALE GENOMIC DNA]</scope>
    <source>
        <strain evidence="4 5">SRT547</strain>
    </source>
</reference>
<proteinExistence type="predicted"/>
<protein>
    <submittedName>
        <fullName evidence="4">TetR family transcriptional regulator</fullName>
    </submittedName>
</protein>
<organism evidence="4 5">
    <name type="scientific">Uabimicrobium amorphum</name>
    <dbReference type="NCBI Taxonomy" id="2596890"/>
    <lineage>
        <taxon>Bacteria</taxon>
        <taxon>Pseudomonadati</taxon>
        <taxon>Planctomycetota</taxon>
        <taxon>Candidatus Uabimicrobiia</taxon>
        <taxon>Candidatus Uabimicrobiales</taxon>
        <taxon>Candidatus Uabimicrobiaceae</taxon>
        <taxon>Candidatus Uabimicrobium</taxon>
    </lineage>
</organism>
<dbReference type="Pfam" id="PF00440">
    <property type="entry name" value="TetR_N"/>
    <property type="match status" value="1"/>
</dbReference>
<evidence type="ECO:0000259" key="3">
    <source>
        <dbReference type="PROSITE" id="PS50977"/>
    </source>
</evidence>
<gene>
    <name evidence="4" type="ORF">UABAM_00897</name>
</gene>
<dbReference type="InterPro" id="IPR050624">
    <property type="entry name" value="HTH-type_Tx_Regulator"/>
</dbReference>
<dbReference type="Gene3D" id="1.10.357.10">
    <property type="entry name" value="Tetracycline Repressor, domain 2"/>
    <property type="match status" value="1"/>
</dbReference>
<dbReference type="Proteomes" id="UP000326354">
    <property type="component" value="Chromosome"/>
</dbReference>
<feature type="DNA-binding region" description="H-T-H motif" evidence="2">
    <location>
        <begin position="42"/>
        <end position="61"/>
    </location>
</feature>
<dbReference type="Gene3D" id="1.10.10.60">
    <property type="entry name" value="Homeodomain-like"/>
    <property type="match status" value="1"/>
</dbReference>
<evidence type="ECO:0000313" key="5">
    <source>
        <dbReference type="Proteomes" id="UP000326354"/>
    </source>
</evidence>
<dbReference type="PRINTS" id="PR00455">
    <property type="entry name" value="HTHTETR"/>
</dbReference>
<keyword evidence="5" id="KW-1185">Reference proteome</keyword>
<dbReference type="InterPro" id="IPR001647">
    <property type="entry name" value="HTH_TetR"/>
</dbReference>